<feature type="domain" description="PX" evidence="3">
    <location>
        <begin position="556"/>
        <end position="660"/>
    </location>
</feature>
<dbReference type="SMART" id="SM00312">
    <property type="entry name" value="PX"/>
    <property type="match status" value="2"/>
</dbReference>
<evidence type="ECO:0000259" key="3">
    <source>
        <dbReference type="PROSITE" id="PS50195"/>
    </source>
</evidence>
<sequence>MYCADNYISCTIIYVLNIFGLLIVLGILLKNREYYLREFKRISQVIRDYSINYRSDGNLPVFAKFVGVLVGFFILIIASIVSIIMWDNSFGFMEISNIFLWVTCAFLFYIDYRSIFKFSKQLRFALAIILLIQLTSGIVFGVERKLEQENKGLDELTVEASVYLCNFIIMLVINIISIFFPKFDYQKISKNSEDNNFISFNTLSHHLVSDDQLSQQNSKQNSISNPVQNQSNQRQSIAKTPKKSQSFLDSLDEINKEDGSQSSLGSSSIQKLKQEQSGLIDPTYGLKKEDEAIQKEKEQKELMSQIMDMHKQLDEKLNRLKQGNENTQQQQKIQQPLESEIIQNNQESIVNQEKLNQQQEISAKSKYEIQSIRIEGFEEIKKQGKRFIYFKIFYFSNSKQRQVRTEHNLKEFHQLRLALQQKYVDHSFPEIPERKPNERLNGKDVASRGEALEKFLQFIVKHQMICPALDKFLEETSGPIQIEEDKETNIDQVLKDKTFDDFLEIRKASITSKQSYLEKDYNDDSFDPKNSMASSSYDQSQFFERSNDRFSSNIQMSMGNGHKFVIKDVKTIQQITYYKIEGSINGQTVSSVQKRYNDFKDLYKKLQELQYQLPVLPNEPNQKQQDVIAYRQEALAQFINALYQNKSIKTNMVFKEFVGI</sequence>
<dbReference type="CDD" id="cd06093">
    <property type="entry name" value="PX_domain"/>
    <property type="match status" value="2"/>
</dbReference>
<keyword evidence="2" id="KW-0812">Transmembrane</keyword>
<dbReference type="PANTHER" id="PTHR10555:SF170">
    <property type="entry name" value="FI18122P1"/>
    <property type="match status" value="1"/>
</dbReference>
<feature type="compositionally biased region" description="Low complexity" evidence="1">
    <location>
        <begin position="214"/>
        <end position="225"/>
    </location>
</feature>
<reference evidence="4" key="1">
    <citation type="submission" date="2021-01" db="EMBL/GenBank/DDBJ databases">
        <authorList>
            <consortium name="Genoscope - CEA"/>
            <person name="William W."/>
        </authorList>
    </citation>
    <scope>NUCLEOTIDE SEQUENCE</scope>
</reference>
<feature type="compositionally biased region" description="Polar residues" evidence="1">
    <location>
        <begin position="226"/>
        <end position="244"/>
    </location>
</feature>
<keyword evidence="2" id="KW-1133">Transmembrane helix</keyword>
<dbReference type="GO" id="GO:0005768">
    <property type="term" value="C:endosome"/>
    <property type="evidence" value="ECO:0007669"/>
    <property type="project" value="TreeGrafter"/>
</dbReference>
<feature type="transmembrane region" description="Helical" evidence="2">
    <location>
        <begin position="160"/>
        <end position="180"/>
    </location>
</feature>
<feature type="compositionally biased region" description="Low complexity" evidence="1">
    <location>
        <begin position="260"/>
        <end position="271"/>
    </location>
</feature>
<dbReference type="PROSITE" id="PS50195">
    <property type="entry name" value="PX"/>
    <property type="match status" value="1"/>
</dbReference>
<dbReference type="OrthoDB" id="307680at2759"/>
<keyword evidence="2" id="KW-0472">Membrane</keyword>
<dbReference type="Proteomes" id="UP000692954">
    <property type="component" value="Unassembled WGS sequence"/>
</dbReference>
<dbReference type="Pfam" id="PF00787">
    <property type="entry name" value="PX"/>
    <property type="match status" value="2"/>
</dbReference>
<feature type="region of interest" description="Disordered" evidence="1">
    <location>
        <begin position="214"/>
        <end position="244"/>
    </location>
</feature>
<dbReference type="PANTHER" id="PTHR10555">
    <property type="entry name" value="SORTING NEXIN"/>
    <property type="match status" value="1"/>
</dbReference>
<dbReference type="AlphaFoldDB" id="A0A8S1KYN8"/>
<accession>A0A8S1KYN8</accession>
<dbReference type="EMBL" id="CAJJDN010000014">
    <property type="protein sequence ID" value="CAD8060348.1"/>
    <property type="molecule type" value="Genomic_DNA"/>
</dbReference>
<evidence type="ECO:0000313" key="4">
    <source>
        <dbReference type="EMBL" id="CAD8060348.1"/>
    </source>
</evidence>
<evidence type="ECO:0000313" key="5">
    <source>
        <dbReference type="Proteomes" id="UP000692954"/>
    </source>
</evidence>
<feature type="transmembrane region" description="Helical" evidence="2">
    <location>
        <begin position="6"/>
        <end position="29"/>
    </location>
</feature>
<feature type="transmembrane region" description="Helical" evidence="2">
    <location>
        <begin position="90"/>
        <end position="110"/>
    </location>
</feature>
<evidence type="ECO:0000256" key="1">
    <source>
        <dbReference type="SAM" id="MobiDB-lite"/>
    </source>
</evidence>
<protein>
    <recommendedName>
        <fullName evidence="3">PX domain-containing protein</fullName>
    </recommendedName>
</protein>
<feature type="transmembrane region" description="Helical" evidence="2">
    <location>
        <begin position="122"/>
        <end position="140"/>
    </location>
</feature>
<organism evidence="4 5">
    <name type="scientific">Paramecium sonneborni</name>
    <dbReference type="NCBI Taxonomy" id="65129"/>
    <lineage>
        <taxon>Eukaryota</taxon>
        <taxon>Sar</taxon>
        <taxon>Alveolata</taxon>
        <taxon>Ciliophora</taxon>
        <taxon>Intramacronucleata</taxon>
        <taxon>Oligohymenophorea</taxon>
        <taxon>Peniculida</taxon>
        <taxon>Parameciidae</taxon>
        <taxon>Paramecium</taxon>
    </lineage>
</organism>
<evidence type="ECO:0000256" key="2">
    <source>
        <dbReference type="SAM" id="Phobius"/>
    </source>
</evidence>
<keyword evidence="5" id="KW-1185">Reference proteome</keyword>
<comment type="caution">
    <text evidence="4">The sequence shown here is derived from an EMBL/GenBank/DDBJ whole genome shotgun (WGS) entry which is preliminary data.</text>
</comment>
<proteinExistence type="predicted"/>
<gene>
    <name evidence="4" type="ORF">PSON_ATCC_30995.1.T0140239</name>
</gene>
<dbReference type="InterPro" id="IPR001683">
    <property type="entry name" value="PX_dom"/>
</dbReference>
<name>A0A8S1KYN8_9CILI</name>
<dbReference type="GO" id="GO:0035091">
    <property type="term" value="F:phosphatidylinositol binding"/>
    <property type="evidence" value="ECO:0007669"/>
    <property type="project" value="InterPro"/>
</dbReference>
<feature type="transmembrane region" description="Helical" evidence="2">
    <location>
        <begin position="61"/>
        <end position="84"/>
    </location>
</feature>
<feature type="region of interest" description="Disordered" evidence="1">
    <location>
        <begin position="256"/>
        <end position="287"/>
    </location>
</feature>